<reference evidence="3 4" key="1">
    <citation type="submission" date="2020-03" db="EMBL/GenBank/DDBJ databases">
        <title>Draft genome of Streptomyces sp. ventii, isolated from the Axial Seamount in the Pacific Ocean, and resequencing of the two type strains Streptomyces lonarensis strain NCL 716 and Streptomyces bohaiensis strain 11A07.</title>
        <authorList>
            <person name="Loughran R.M."/>
            <person name="Pfannmuller K.M."/>
            <person name="Wasson B.J."/>
            <person name="Deadmond M.C."/>
            <person name="Paddock B.E."/>
            <person name="Koyack M.J."/>
            <person name="Gallegos D.A."/>
            <person name="Mitchell E.A."/>
            <person name="Ushijima B."/>
            <person name="Saw J.H."/>
            <person name="Mcphail K.L."/>
            <person name="Videau P."/>
        </authorList>
    </citation>
    <scope>NUCLEOTIDE SEQUENCE [LARGE SCALE GENOMIC DNA]</scope>
    <source>
        <strain evidence="3 4">NCL716</strain>
    </source>
</reference>
<evidence type="ECO:0000256" key="1">
    <source>
        <dbReference type="SAM" id="MobiDB-lite"/>
    </source>
</evidence>
<dbReference type="Pfam" id="PF03457">
    <property type="entry name" value="HA"/>
    <property type="match status" value="2"/>
</dbReference>
<dbReference type="InterPro" id="IPR005114">
    <property type="entry name" value="Helicase_assoc"/>
</dbReference>
<dbReference type="Gene3D" id="6.10.140.530">
    <property type="match status" value="1"/>
</dbReference>
<keyword evidence="3" id="KW-0547">Nucleotide-binding</keyword>
<dbReference type="EMBL" id="JAAVJD010000153">
    <property type="protein sequence ID" value="NJQ07361.1"/>
    <property type="molecule type" value="Genomic_DNA"/>
</dbReference>
<evidence type="ECO:0000313" key="4">
    <source>
        <dbReference type="Proteomes" id="UP000578686"/>
    </source>
</evidence>
<dbReference type="Gene3D" id="3.40.50.300">
    <property type="entry name" value="P-loop containing nucleotide triphosphate hydrolases"/>
    <property type="match status" value="2"/>
</dbReference>
<dbReference type="GO" id="GO:0016787">
    <property type="term" value="F:hydrolase activity"/>
    <property type="evidence" value="ECO:0007669"/>
    <property type="project" value="InterPro"/>
</dbReference>
<dbReference type="GO" id="GO:0005829">
    <property type="term" value="C:cytosol"/>
    <property type="evidence" value="ECO:0007669"/>
    <property type="project" value="TreeGrafter"/>
</dbReference>
<feature type="compositionally biased region" description="Acidic residues" evidence="1">
    <location>
        <begin position="505"/>
        <end position="531"/>
    </location>
</feature>
<evidence type="ECO:0000259" key="2">
    <source>
        <dbReference type="PROSITE" id="PS51192"/>
    </source>
</evidence>
<dbReference type="SMART" id="SM00487">
    <property type="entry name" value="DEXDc"/>
    <property type="match status" value="1"/>
</dbReference>
<feature type="region of interest" description="Disordered" evidence="1">
    <location>
        <begin position="482"/>
        <end position="545"/>
    </location>
</feature>
<dbReference type="PANTHER" id="PTHR47396:SF1">
    <property type="entry name" value="ATP-DEPENDENT HELICASE IRC3-RELATED"/>
    <property type="match status" value="1"/>
</dbReference>
<dbReference type="GO" id="GO:0005524">
    <property type="term" value="F:ATP binding"/>
    <property type="evidence" value="ECO:0007669"/>
    <property type="project" value="InterPro"/>
</dbReference>
<feature type="domain" description="Helicase ATP-binding" evidence="2">
    <location>
        <begin position="31"/>
        <end position="230"/>
    </location>
</feature>
<organism evidence="3 4">
    <name type="scientific">Streptomyces lonarensis</name>
    <dbReference type="NCBI Taxonomy" id="700599"/>
    <lineage>
        <taxon>Bacteria</taxon>
        <taxon>Bacillati</taxon>
        <taxon>Actinomycetota</taxon>
        <taxon>Actinomycetes</taxon>
        <taxon>Kitasatosporales</taxon>
        <taxon>Streptomycetaceae</taxon>
        <taxon>Streptomyces</taxon>
    </lineage>
</organism>
<dbReference type="GO" id="GO:0004386">
    <property type="term" value="F:helicase activity"/>
    <property type="evidence" value="ECO:0007669"/>
    <property type="project" value="UniProtKB-KW"/>
</dbReference>
<evidence type="ECO:0000313" key="3">
    <source>
        <dbReference type="EMBL" id="NJQ07361.1"/>
    </source>
</evidence>
<dbReference type="Proteomes" id="UP000578686">
    <property type="component" value="Unassembled WGS sequence"/>
</dbReference>
<protein>
    <submittedName>
        <fullName evidence="3">DEAD/DEAH box helicase family protein</fullName>
    </submittedName>
</protein>
<dbReference type="CDD" id="cd18785">
    <property type="entry name" value="SF2_C"/>
    <property type="match status" value="1"/>
</dbReference>
<dbReference type="InterPro" id="IPR027417">
    <property type="entry name" value="P-loop_NTPase"/>
</dbReference>
<comment type="caution">
    <text evidence="3">The sequence shown here is derived from an EMBL/GenBank/DDBJ whole genome shotgun (WGS) entry which is preliminary data.</text>
</comment>
<dbReference type="Pfam" id="PF04851">
    <property type="entry name" value="ResIII"/>
    <property type="match status" value="1"/>
</dbReference>
<dbReference type="SUPFAM" id="SSF52540">
    <property type="entry name" value="P-loop containing nucleoside triphosphate hydrolases"/>
    <property type="match status" value="1"/>
</dbReference>
<gene>
    <name evidence="3" type="ORF">HCN56_17655</name>
</gene>
<keyword evidence="3" id="KW-0067">ATP-binding</keyword>
<dbReference type="InterPro" id="IPR050742">
    <property type="entry name" value="Helicase_Restrict-Modif_Enz"/>
</dbReference>
<proteinExistence type="predicted"/>
<dbReference type="InterPro" id="IPR014001">
    <property type="entry name" value="Helicase_ATP-bd"/>
</dbReference>
<dbReference type="GO" id="GO:0003677">
    <property type="term" value="F:DNA binding"/>
    <property type="evidence" value="ECO:0007669"/>
    <property type="project" value="InterPro"/>
</dbReference>
<name>A0A7X6I081_9ACTN</name>
<dbReference type="InterPro" id="IPR006935">
    <property type="entry name" value="Helicase/UvrB_N"/>
</dbReference>
<dbReference type="PANTHER" id="PTHR47396">
    <property type="entry name" value="TYPE I RESTRICTION ENZYME ECOKI R PROTEIN"/>
    <property type="match status" value="1"/>
</dbReference>
<accession>A0A7X6I081</accession>
<sequence>MSSLEEYEETEAFRLRPHQRECVDAIVRALSDASSGDVRANVVMATGTGKTVMAAVAAQRLAPTGRVLVLVPTVLLLSQTVAAWRRAGYGGRMVAVCSETDTGLLDALGDSIGDAARCTTEPGLLARWMGEAGPVAAVATYASLVDQTGREGADEPRRGVLERAFGAGMPALDLLVVDEAHRTSGDLGKAWAAALDNDRLPAARRLAMTATPRLWVAPESGDGSEPQQVASMDSVELYGPRVFELELMEAVEKGLLARWEVDVLEITDPAAAADEESSSEEVRGRRLAALQAALLSHYDSTGVRSLLTFHNTTLSAMSFARALPETALRLHEEDPVRFPERVSSEWLSGEHAPNVRREVLGRFADGVDRNGYVADVQVLASCQVLAEGTDIRGRAGVDGVVFADPRGSAVQVVQIIGRALRQEPGEGKVARIIVPVWLAPGEQPDAMMTSPAYRGLVQLLQGLRAHDDRILQHLIAAATAAGGESSQVVRLDPQGSATTRPAGDEISDPEAAGEENVDQEESEDQEHDEDGGGGGTGLPDPAAVPLLRFSRPRDPAAIARFLRTRVLQPDSQVWLTGYDHLRQWTETHGDAAVPVAATVNLPDGDTYALGRWVDNQRQLLADGTMRPHRAELLDEIGMVWSVDDARFRAGLIAARAYADEHGSLAAPRDASVDGFGLGTWLHNMRNSTRLTDARREELEAIDPWWNPPWPLAWQRSYAALALLLGGDEARVPDVLPGVTVDGVNVGAWLRRQRATWAQLSDGQRDLLAALGIDAPDEEPAIAADGESQGAGGVPGLAGLDAFGRGVAACRQYLEREGHLSPSRAHEELLHPAHGEAGGPVGVRPGVFLSNQRARRAKLTPERLAALAALGLEWAQP</sequence>
<keyword evidence="3" id="KW-0347">Helicase</keyword>
<dbReference type="PROSITE" id="PS51192">
    <property type="entry name" value="HELICASE_ATP_BIND_1"/>
    <property type="match status" value="1"/>
</dbReference>
<dbReference type="AlphaFoldDB" id="A0A7X6I081"/>
<keyword evidence="4" id="KW-1185">Reference proteome</keyword>
<keyword evidence="3" id="KW-0378">Hydrolase</keyword>